<dbReference type="AlphaFoldDB" id="A0A2B4RWR7"/>
<evidence type="ECO:0000256" key="10">
    <source>
        <dbReference type="ARBA" id="ARBA00023242"/>
    </source>
</evidence>
<dbReference type="OrthoDB" id="5955800at2759"/>
<evidence type="ECO:0000256" key="6">
    <source>
        <dbReference type="ARBA" id="ARBA00022490"/>
    </source>
</evidence>
<evidence type="ECO:0000256" key="3">
    <source>
        <dbReference type="ARBA" id="ARBA00004496"/>
    </source>
</evidence>
<dbReference type="Pfam" id="PF13359">
    <property type="entry name" value="DDE_Tnp_4"/>
    <property type="match status" value="1"/>
</dbReference>
<gene>
    <name evidence="15" type="primary">HARBI1</name>
    <name evidence="15" type="ORF">AWC38_SpisGene13444</name>
</gene>
<dbReference type="GO" id="GO:0016787">
    <property type="term" value="F:hydrolase activity"/>
    <property type="evidence" value="ECO:0007669"/>
    <property type="project" value="UniProtKB-KW"/>
</dbReference>
<dbReference type="EMBL" id="LSMT01000253">
    <property type="protein sequence ID" value="PFX22061.1"/>
    <property type="molecule type" value="Genomic_DNA"/>
</dbReference>
<accession>A0A2B4RWR7</accession>
<evidence type="ECO:0000259" key="13">
    <source>
        <dbReference type="Pfam" id="PF13359"/>
    </source>
</evidence>
<keyword evidence="8" id="KW-0479">Metal-binding</keyword>
<evidence type="ECO:0000313" key="16">
    <source>
        <dbReference type="Proteomes" id="UP000225706"/>
    </source>
</evidence>
<evidence type="ECO:0000256" key="4">
    <source>
        <dbReference type="ARBA" id="ARBA00006958"/>
    </source>
</evidence>
<keyword evidence="7" id="KW-0540">Nuclease</keyword>
<dbReference type="GO" id="GO:0004518">
    <property type="term" value="F:nuclease activity"/>
    <property type="evidence" value="ECO:0007669"/>
    <property type="project" value="UniProtKB-KW"/>
</dbReference>
<name>A0A2B4RWR7_STYPI</name>
<dbReference type="InterPro" id="IPR058353">
    <property type="entry name" value="DUF8040"/>
</dbReference>
<evidence type="ECO:0000256" key="1">
    <source>
        <dbReference type="ARBA" id="ARBA00001968"/>
    </source>
</evidence>
<reference evidence="16" key="1">
    <citation type="journal article" date="2017" name="bioRxiv">
        <title>Comparative analysis of the genomes of Stylophora pistillata and Acropora digitifera provides evidence for extensive differences between species of corals.</title>
        <authorList>
            <person name="Voolstra C.R."/>
            <person name="Li Y."/>
            <person name="Liew Y.J."/>
            <person name="Baumgarten S."/>
            <person name="Zoccola D."/>
            <person name="Flot J.-F."/>
            <person name="Tambutte S."/>
            <person name="Allemand D."/>
            <person name="Aranda M."/>
        </authorList>
    </citation>
    <scope>NUCLEOTIDE SEQUENCE [LARGE SCALE GENOMIC DNA]</scope>
</reference>
<evidence type="ECO:0000256" key="2">
    <source>
        <dbReference type="ARBA" id="ARBA00004123"/>
    </source>
</evidence>
<dbReference type="Pfam" id="PF26138">
    <property type="entry name" value="DUF8040"/>
    <property type="match status" value="1"/>
</dbReference>
<sequence length="517" mass="58990">MPPSKKAKLDPSATEANLTWTDEEVELLLGVVRAYSAQKDYEGVEWESVKSALEGLSVLPFDSRRQVFQLLFHNALQDDVDHLFTCLARVSPEKRPVPREGDEVHALSPPSSCCARCNSWVSFSGFAVAFNEVHGLNSRSLTSATLNRRRRRWQDRRPRQFWVRPGRTSAWWDNMMGNVMVASEWRENFRMSHPTFMELCEDLRPLLERKSTRMRRPISVETQIAVTLYYLSDEGRYRKVANAFGISRSSVSIIVRRVCAAISEYLGPSYVRLPTSEQEVQELVSQFNVYHGFPLCMGAVDGTHILIKEPTENASDYINRKGYTSINVQATCDCNYRFIDGVVKWPGRVHDARIFKNSTLNFKLRDGSIPACHKTIVEGEYAVPVCILGDPAYPLLPYLMKEFSNGGSTPTEQFFGYRMSSSRMVIECACGRLKRRWGAQRRAMDISLNDLLNVIFACFVLHNYCEVHGETLSEEKLKEACNYEREFQPPTYAHGYGAAVNETSGKHILQIFAKYFD</sequence>
<evidence type="ECO:0000256" key="7">
    <source>
        <dbReference type="ARBA" id="ARBA00022722"/>
    </source>
</evidence>
<dbReference type="GO" id="GO:0005737">
    <property type="term" value="C:cytoplasm"/>
    <property type="evidence" value="ECO:0007669"/>
    <property type="project" value="UniProtKB-SubCell"/>
</dbReference>
<dbReference type="InterPro" id="IPR027806">
    <property type="entry name" value="HARBI1_dom"/>
</dbReference>
<feature type="domain" description="DUF8040" evidence="14">
    <location>
        <begin position="184"/>
        <end position="263"/>
    </location>
</feature>
<proteinExistence type="inferred from homology"/>
<comment type="similarity">
    <text evidence="4">Belongs to the HARBI1 family.</text>
</comment>
<dbReference type="InterPro" id="IPR045249">
    <property type="entry name" value="HARBI1-like"/>
</dbReference>
<keyword evidence="9" id="KW-0378">Hydrolase</keyword>
<evidence type="ECO:0000256" key="12">
    <source>
        <dbReference type="ARBA" id="ARBA00045850"/>
    </source>
</evidence>
<dbReference type="Proteomes" id="UP000225706">
    <property type="component" value="Unassembled WGS sequence"/>
</dbReference>
<evidence type="ECO:0000256" key="11">
    <source>
        <dbReference type="ARBA" id="ARBA00030126"/>
    </source>
</evidence>
<dbReference type="GO" id="GO:0046872">
    <property type="term" value="F:metal ion binding"/>
    <property type="evidence" value="ECO:0007669"/>
    <property type="project" value="UniProtKB-KW"/>
</dbReference>
<comment type="caution">
    <text evidence="15">The sequence shown here is derived from an EMBL/GenBank/DDBJ whole genome shotgun (WGS) entry which is preliminary data.</text>
</comment>
<protein>
    <recommendedName>
        <fullName evidence="5">Putative nuclease HARBI1</fullName>
    </recommendedName>
    <alternativeName>
        <fullName evidence="11">Harbinger transposase-derived nuclease</fullName>
    </alternativeName>
</protein>
<dbReference type="InterPro" id="IPR026103">
    <property type="entry name" value="HARBI1_animal"/>
</dbReference>
<dbReference type="PRINTS" id="PR02086">
    <property type="entry name" value="PUTNUCHARBI1"/>
</dbReference>
<organism evidence="15 16">
    <name type="scientific">Stylophora pistillata</name>
    <name type="common">Smooth cauliflower coral</name>
    <dbReference type="NCBI Taxonomy" id="50429"/>
    <lineage>
        <taxon>Eukaryota</taxon>
        <taxon>Metazoa</taxon>
        <taxon>Cnidaria</taxon>
        <taxon>Anthozoa</taxon>
        <taxon>Hexacorallia</taxon>
        <taxon>Scleractinia</taxon>
        <taxon>Astrocoeniina</taxon>
        <taxon>Pocilloporidae</taxon>
        <taxon>Stylophora</taxon>
    </lineage>
</organism>
<feature type="domain" description="DDE Tnp4" evidence="13">
    <location>
        <begin position="300"/>
        <end position="463"/>
    </location>
</feature>
<evidence type="ECO:0000313" key="15">
    <source>
        <dbReference type="EMBL" id="PFX22061.1"/>
    </source>
</evidence>
<comment type="cofactor">
    <cofactor evidence="1">
        <name>a divalent metal cation</name>
        <dbReference type="ChEBI" id="CHEBI:60240"/>
    </cofactor>
</comment>
<evidence type="ECO:0000256" key="9">
    <source>
        <dbReference type="ARBA" id="ARBA00022801"/>
    </source>
</evidence>
<dbReference type="PANTHER" id="PTHR22930:SF85">
    <property type="entry name" value="GH03217P-RELATED"/>
    <property type="match status" value="1"/>
</dbReference>
<dbReference type="GO" id="GO:0005634">
    <property type="term" value="C:nucleus"/>
    <property type="evidence" value="ECO:0007669"/>
    <property type="project" value="UniProtKB-SubCell"/>
</dbReference>
<evidence type="ECO:0000256" key="8">
    <source>
        <dbReference type="ARBA" id="ARBA00022723"/>
    </source>
</evidence>
<keyword evidence="6" id="KW-0963">Cytoplasm</keyword>
<comment type="subcellular location">
    <subcellularLocation>
        <location evidence="3">Cytoplasm</location>
    </subcellularLocation>
    <subcellularLocation>
        <location evidence="2">Nucleus</location>
    </subcellularLocation>
</comment>
<evidence type="ECO:0000259" key="14">
    <source>
        <dbReference type="Pfam" id="PF26138"/>
    </source>
</evidence>
<comment type="function">
    <text evidence="12">Transposase-derived protein that may have nuclease activity. Does not have transposase activity.</text>
</comment>
<keyword evidence="10" id="KW-0539">Nucleus</keyword>
<evidence type="ECO:0000256" key="5">
    <source>
        <dbReference type="ARBA" id="ARBA00015519"/>
    </source>
</evidence>
<keyword evidence="16" id="KW-1185">Reference proteome</keyword>
<dbReference type="PANTHER" id="PTHR22930">
    <property type="match status" value="1"/>
</dbReference>